<dbReference type="InterPro" id="IPR003825">
    <property type="entry name" value="Colicin-V_CvpA"/>
</dbReference>
<dbReference type="GO" id="GO:0009403">
    <property type="term" value="P:toxin biosynthetic process"/>
    <property type="evidence" value="ECO:0007669"/>
    <property type="project" value="InterPro"/>
</dbReference>
<keyword evidence="2 5" id="KW-0812">Transmembrane</keyword>
<evidence type="ECO:0000256" key="5">
    <source>
        <dbReference type="SAM" id="Phobius"/>
    </source>
</evidence>
<name>A0A4V2NWS6_9PROT</name>
<sequence length="162" mass="17071">MTAIDWIALAVLAGSLFMGLLRGFVREALSLAAWVFAFLAARMFSPALAHHIPGIGQEGLRQAAAIALIFIGVLILAQVLAAILAKLVKLAGLGGFDSMLGMLFGAVRAFVVLVVLTLVAGLTALPRSEAWRASLVHGPLESIALKVVPWLPEHLAALIRFA</sequence>
<evidence type="ECO:0000313" key="6">
    <source>
        <dbReference type="EMBL" id="TCJ18552.1"/>
    </source>
</evidence>
<dbReference type="GO" id="GO:0016020">
    <property type="term" value="C:membrane"/>
    <property type="evidence" value="ECO:0007669"/>
    <property type="project" value="UniProtKB-SubCell"/>
</dbReference>
<organism evidence="6 7">
    <name type="scientific">Parasulfuritortus cantonensis</name>
    <dbReference type="NCBI Taxonomy" id="2528202"/>
    <lineage>
        <taxon>Bacteria</taxon>
        <taxon>Pseudomonadati</taxon>
        <taxon>Pseudomonadota</taxon>
        <taxon>Betaproteobacteria</taxon>
        <taxon>Nitrosomonadales</taxon>
        <taxon>Thiobacillaceae</taxon>
        <taxon>Parasulfuritortus</taxon>
    </lineage>
</organism>
<comment type="caution">
    <text evidence="6">The sequence shown here is derived from an EMBL/GenBank/DDBJ whole genome shotgun (WGS) entry which is preliminary data.</text>
</comment>
<evidence type="ECO:0000256" key="3">
    <source>
        <dbReference type="ARBA" id="ARBA00022989"/>
    </source>
</evidence>
<feature type="transmembrane region" description="Helical" evidence="5">
    <location>
        <begin position="31"/>
        <end position="52"/>
    </location>
</feature>
<keyword evidence="3 5" id="KW-1133">Transmembrane helix</keyword>
<feature type="transmembrane region" description="Helical" evidence="5">
    <location>
        <begin position="100"/>
        <end position="125"/>
    </location>
</feature>
<reference evidence="6 7" key="1">
    <citation type="submission" date="2019-03" db="EMBL/GenBank/DDBJ databases">
        <title>Genome sequence of Thiobacillaceae bacterium LSR1, a sulfur-oxidizing bacterium isolated from freshwater sediment.</title>
        <authorList>
            <person name="Li S."/>
        </authorList>
    </citation>
    <scope>NUCLEOTIDE SEQUENCE [LARGE SCALE GENOMIC DNA]</scope>
    <source>
        <strain evidence="6 7">LSR1</strain>
    </source>
</reference>
<dbReference type="Pfam" id="PF02674">
    <property type="entry name" value="Colicin_V"/>
    <property type="match status" value="1"/>
</dbReference>
<dbReference type="PANTHER" id="PTHR36926:SF1">
    <property type="entry name" value="COLICIN V PRODUCTION PROTEIN"/>
    <property type="match status" value="1"/>
</dbReference>
<dbReference type="RefSeq" id="WP_131444676.1">
    <property type="nucleotide sequence ID" value="NZ_SJZB01000010.1"/>
</dbReference>
<evidence type="ECO:0000256" key="2">
    <source>
        <dbReference type="ARBA" id="ARBA00022692"/>
    </source>
</evidence>
<evidence type="ECO:0000256" key="1">
    <source>
        <dbReference type="ARBA" id="ARBA00004141"/>
    </source>
</evidence>
<dbReference type="OrthoDB" id="9810601at2"/>
<dbReference type="AlphaFoldDB" id="A0A4V2NWS6"/>
<keyword evidence="4 5" id="KW-0472">Membrane</keyword>
<keyword evidence="7" id="KW-1185">Reference proteome</keyword>
<dbReference type="InterPro" id="IPR052719">
    <property type="entry name" value="CvpA-like"/>
</dbReference>
<dbReference type="PANTHER" id="PTHR36926">
    <property type="entry name" value="COLICIN V PRODUCTION PROTEIN"/>
    <property type="match status" value="1"/>
</dbReference>
<evidence type="ECO:0000313" key="7">
    <source>
        <dbReference type="Proteomes" id="UP000295443"/>
    </source>
</evidence>
<feature type="transmembrane region" description="Helical" evidence="5">
    <location>
        <begin position="6"/>
        <end position="24"/>
    </location>
</feature>
<feature type="transmembrane region" description="Helical" evidence="5">
    <location>
        <begin position="64"/>
        <end position="88"/>
    </location>
</feature>
<dbReference type="Proteomes" id="UP000295443">
    <property type="component" value="Unassembled WGS sequence"/>
</dbReference>
<comment type="subcellular location">
    <subcellularLocation>
        <location evidence="1">Membrane</location>
        <topology evidence="1">Multi-pass membrane protein</topology>
    </subcellularLocation>
</comment>
<accession>A0A4V2NWS6</accession>
<proteinExistence type="predicted"/>
<evidence type="ECO:0000256" key="4">
    <source>
        <dbReference type="ARBA" id="ARBA00023136"/>
    </source>
</evidence>
<gene>
    <name evidence="6" type="ORF">EZJ19_02230</name>
</gene>
<dbReference type="EMBL" id="SJZB01000010">
    <property type="protein sequence ID" value="TCJ18552.1"/>
    <property type="molecule type" value="Genomic_DNA"/>
</dbReference>
<protein>
    <submittedName>
        <fullName evidence="6">CvpA family protein</fullName>
    </submittedName>
</protein>